<reference evidence="1" key="1">
    <citation type="journal article" date="2014" name="Front. Microbiol.">
        <title>High frequency of phylogenetically diverse reductive dehalogenase-homologous genes in deep subseafloor sedimentary metagenomes.</title>
        <authorList>
            <person name="Kawai M."/>
            <person name="Futagami T."/>
            <person name="Toyoda A."/>
            <person name="Takaki Y."/>
            <person name="Nishi S."/>
            <person name="Hori S."/>
            <person name="Arai W."/>
            <person name="Tsubouchi T."/>
            <person name="Morono Y."/>
            <person name="Uchiyama I."/>
            <person name="Ito T."/>
            <person name="Fujiyama A."/>
            <person name="Inagaki F."/>
            <person name="Takami H."/>
        </authorList>
    </citation>
    <scope>NUCLEOTIDE SEQUENCE</scope>
    <source>
        <strain evidence="1">Expedition CK06-06</strain>
    </source>
</reference>
<name>X0WST1_9ZZZZ</name>
<feature type="non-terminal residue" evidence="1">
    <location>
        <position position="205"/>
    </location>
</feature>
<organism evidence="1">
    <name type="scientific">marine sediment metagenome</name>
    <dbReference type="NCBI Taxonomy" id="412755"/>
    <lineage>
        <taxon>unclassified sequences</taxon>
        <taxon>metagenomes</taxon>
        <taxon>ecological metagenomes</taxon>
    </lineage>
</organism>
<sequence length="205" mass="24211">MYYLYHIPGKKIGVTCNLNRRVTLTQGYNPDEYEVLDQSDDIDYISEKEIELQQSYGYKIDRKKYNELFKFNKKMKINVTEQTTTFPCPVNKLKGQLLDNIGMEWETEHGTLHITEKTVPWIIKNVKTSMYNNNRCYVYNKAFARLYDNNNLFSEPIMVQCEDDAMFSRIREWAQDRGLYDKGNAHTQYVKLQEEAGELAKALLK</sequence>
<protein>
    <submittedName>
        <fullName evidence="1">Uncharacterized protein</fullName>
    </submittedName>
</protein>
<evidence type="ECO:0000313" key="1">
    <source>
        <dbReference type="EMBL" id="GAG33994.1"/>
    </source>
</evidence>
<comment type="caution">
    <text evidence="1">The sequence shown here is derived from an EMBL/GenBank/DDBJ whole genome shotgun (WGS) entry which is preliminary data.</text>
</comment>
<dbReference type="AlphaFoldDB" id="X0WST1"/>
<proteinExistence type="predicted"/>
<dbReference type="EMBL" id="BARS01041599">
    <property type="protein sequence ID" value="GAG33994.1"/>
    <property type="molecule type" value="Genomic_DNA"/>
</dbReference>
<accession>X0WST1</accession>
<gene>
    <name evidence="1" type="ORF">S01H1_63245</name>
</gene>